<evidence type="ECO:0000259" key="2">
    <source>
        <dbReference type="Pfam" id="PF03972"/>
    </source>
</evidence>
<evidence type="ECO:0000313" key="4">
    <source>
        <dbReference type="EMBL" id="OYN81664.1"/>
    </source>
</evidence>
<organism evidence="4 5">
    <name type="scientific">Mycolicibacterium sphagni</name>
    <dbReference type="NCBI Taxonomy" id="1786"/>
    <lineage>
        <taxon>Bacteria</taxon>
        <taxon>Bacillati</taxon>
        <taxon>Actinomycetota</taxon>
        <taxon>Actinomycetes</taxon>
        <taxon>Mycobacteriales</taxon>
        <taxon>Mycobacteriaceae</taxon>
        <taxon>Mycolicibacterium</taxon>
    </lineage>
</organism>
<dbReference type="Gene3D" id="3.30.1330.120">
    <property type="entry name" value="2-methylcitrate dehydratase PrpD"/>
    <property type="match status" value="1"/>
</dbReference>
<evidence type="ECO:0000259" key="3">
    <source>
        <dbReference type="Pfam" id="PF19305"/>
    </source>
</evidence>
<comment type="similarity">
    <text evidence="1">Belongs to the PrpD family.</text>
</comment>
<dbReference type="PANTHER" id="PTHR16943">
    <property type="entry name" value="2-METHYLCITRATE DEHYDRATASE-RELATED"/>
    <property type="match status" value="1"/>
</dbReference>
<dbReference type="InterPro" id="IPR042183">
    <property type="entry name" value="MmgE/PrpD_sf_1"/>
</dbReference>
<gene>
    <name evidence="4" type="ORF">CG716_04680</name>
</gene>
<feature type="domain" description="MmgE/PrpD C-terminal" evidence="3">
    <location>
        <begin position="286"/>
        <end position="453"/>
    </location>
</feature>
<dbReference type="Proteomes" id="UP000216063">
    <property type="component" value="Unassembled WGS sequence"/>
</dbReference>
<dbReference type="GO" id="GO:0016829">
    <property type="term" value="F:lyase activity"/>
    <property type="evidence" value="ECO:0007669"/>
    <property type="project" value="InterPro"/>
</dbReference>
<dbReference type="OrthoDB" id="9797528at2"/>
<protein>
    <submittedName>
        <fullName evidence="4">MmgE/PrpD family protein</fullName>
    </submittedName>
</protein>
<feature type="domain" description="MmgE/PrpD N-terminal" evidence="2">
    <location>
        <begin position="21"/>
        <end position="263"/>
    </location>
</feature>
<dbReference type="InterPro" id="IPR036148">
    <property type="entry name" value="MmgE/PrpD_sf"/>
</dbReference>
<evidence type="ECO:0000256" key="1">
    <source>
        <dbReference type="ARBA" id="ARBA00006174"/>
    </source>
</evidence>
<dbReference type="InterPro" id="IPR005656">
    <property type="entry name" value="MmgE_PrpD"/>
</dbReference>
<proteinExistence type="inferred from homology"/>
<keyword evidence="5" id="KW-1185">Reference proteome</keyword>
<dbReference type="SUPFAM" id="SSF103378">
    <property type="entry name" value="2-methylcitrate dehydratase PrpD"/>
    <property type="match status" value="1"/>
</dbReference>
<name>A0A255DQZ6_9MYCO</name>
<dbReference type="PANTHER" id="PTHR16943:SF8">
    <property type="entry name" value="2-METHYLCITRATE DEHYDRATASE"/>
    <property type="match status" value="1"/>
</dbReference>
<dbReference type="InterPro" id="IPR045337">
    <property type="entry name" value="MmgE_PrpD_C"/>
</dbReference>
<dbReference type="Pfam" id="PF03972">
    <property type="entry name" value="MmgE_PrpD_N"/>
    <property type="match status" value="1"/>
</dbReference>
<comment type="caution">
    <text evidence="4">The sequence shown here is derived from an EMBL/GenBank/DDBJ whole genome shotgun (WGS) entry which is preliminary data.</text>
</comment>
<dbReference type="Gene3D" id="1.10.4100.10">
    <property type="entry name" value="2-methylcitrate dehydratase PrpD"/>
    <property type="match status" value="1"/>
</dbReference>
<dbReference type="AlphaFoldDB" id="A0A255DQZ6"/>
<dbReference type="EMBL" id="NOZR01000003">
    <property type="protein sequence ID" value="OYN81664.1"/>
    <property type="molecule type" value="Genomic_DNA"/>
</dbReference>
<dbReference type="InterPro" id="IPR045336">
    <property type="entry name" value="MmgE_PrpD_N"/>
</dbReference>
<sequence length="478" mass="50672">MGRMNIPPTGPSAPDGATGLLVDWALGLTWDEIPDPVRQRALHVLLDGLGCALVGAQLPWSRVATEAVVAIEGRGTAAVIGTGLTTTPAGAALLNSTFIQGFELDDFHPLAPLHSASVLLPALLATTAQMDRPVCGRELLLAVIAGFETGPRIGYALGGTEMLSRGWHSGPIFGGIAAALACGILRGLTGAELEDAVGFAATQSAGLMSAQYEAMGKRMQHGFAARNGFYSAALAHAGYTGIDQVLERPYGGFLAVYGEGHHPDAEAITRGLGQNWETTVIMVKSWAVMGGLHGVVEAARMLRQRIGSRTIDRIDIRVGDVVYHHGWWTPERPLTAIGAQMNIGYAAAVTLLDGTALPEQFSADRLDADDVWNLLQRTHVELDRTIDELPITERFQTHATLKFSDGSTESTSVIAPHGNPLDPVTNDEVVAKFHRLVSRVMPAHRASEIHDEVLSLPDAGDIAPLVDLLAGAVGRALD</sequence>
<reference evidence="4 5" key="1">
    <citation type="submission" date="2017-07" db="EMBL/GenBank/DDBJ databases">
        <title>The new phylogeny of genus Mycobacterium.</title>
        <authorList>
            <person name="Tortoli E."/>
            <person name="Trovato A."/>
            <person name="Cirillo D.M."/>
        </authorList>
    </citation>
    <scope>NUCLEOTIDE SEQUENCE [LARGE SCALE GENOMIC DNA]</scope>
    <source>
        <strain evidence="4 5">ATCC 33027</strain>
    </source>
</reference>
<evidence type="ECO:0000313" key="5">
    <source>
        <dbReference type="Proteomes" id="UP000216063"/>
    </source>
</evidence>
<dbReference type="InterPro" id="IPR042188">
    <property type="entry name" value="MmgE/PrpD_sf_2"/>
</dbReference>
<accession>A0A255DQZ6</accession>
<dbReference type="Pfam" id="PF19305">
    <property type="entry name" value="MmgE_PrpD_C"/>
    <property type="match status" value="1"/>
</dbReference>